<gene>
    <name evidence="5" type="ORF">TPC1_11878</name>
</gene>
<dbReference type="GO" id="GO:0005525">
    <property type="term" value="F:GTP binding"/>
    <property type="evidence" value="ECO:0007669"/>
    <property type="project" value="UniProtKB-KW"/>
</dbReference>
<dbReference type="PROSITE" id="PS51420">
    <property type="entry name" value="RHO"/>
    <property type="match status" value="1"/>
</dbReference>
<keyword evidence="2" id="KW-0547">Nucleotide-binding</keyword>
<name>A0A146KIX7_9EUKA</name>
<keyword evidence="4" id="KW-0449">Lipoprotein</keyword>
<dbReference type="PRINTS" id="PR00449">
    <property type="entry name" value="RASTRNSFRMNG"/>
</dbReference>
<evidence type="ECO:0000256" key="4">
    <source>
        <dbReference type="ARBA" id="ARBA00023288"/>
    </source>
</evidence>
<dbReference type="InterPro" id="IPR050305">
    <property type="entry name" value="Small_GTPase_Rab"/>
</dbReference>
<dbReference type="AlphaFoldDB" id="A0A146KIX7"/>
<dbReference type="Pfam" id="PF00071">
    <property type="entry name" value="Ras"/>
    <property type="match status" value="1"/>
</dbReference>
<dbReference type="NCBIfam" id="TIGR00231">
    <property type="entry name" value="small_GTP"/>
    <property type="match status" value="1"/>
</dbReference>
<evidence type="ECO:0000256" key="3">
    <source>
        <dbReference type="ARBA" id="ARBA00023134"/>
    </source>
</evidence>
<dbReference type="PROSITE" id="PS51419">
    <property type="entry name" value="RAB"/>
    <property type="match status" value="1"/>
</dbReference>
<evidence type="ECO:0000256" key="2">
    <source>
        <dbReference type="ARBA" id="ARBA00022741"/>
    </source>
</evidence>
<dbReference type="InterPro" id="IPR005225">
    <property type="entry name" value="Small_GTP-bd"/>
</dbReference>
<keyword evidence="3" id="KW-0342">GTP-binding</keyword>
<dbReference type="SMART" id="SM00173">
    <property type="entry name" value="RAS"/>
    <property type="match status" value="1"/>
</dbReference>
<proteinExistence type="inferred from homology"/>
<feature type="non-terminal residue" evidence="5">
    <location>
        <position position="184"/>
    </location>
</feature>
<dbReference type="EMBL" id="GDID01001397">
    <property type="protein sequence ID" value="JAP95209.1"/>
    <property type="molecule type" value="Transcribed_RNA"/>
</dbReference>
<evidence type="ECO:0000256" key="1">
    <source>
        <dbReference type="ARBA" id="ARBA00006270"/>
    </source>
</evidence>
<dbReference type="PANTHER" id="PTHR47980">
    <property type="entry name" value="LD44762P"/>
    <property type="match status" value="1"/>
</dbReference>
<dbReference type="InterPro" id="IPR027417">
    <property type="entry name" value="P-loop_NTPase"/>
</dbReference>
<organism evidence="5">
    <name type="scientific">Trepomonas sp. PC1</name>
    <dbReference type="NCBI Taxonomy" id="1076344"/>
    <lineage>
        <taxon>Eukaryota</taxon>
        <taxon>Metamonada</taxon>
        <taxon>Diplomonadida</taxon>
        <taxon>Hexamitidae</taxon>
        <taxon>Hexamitinae</taxon>
        <taxon>Trepomonas</taxon>
    </lineage>
</organism>
<accession>A0A146KIX7</accession>
<dbReference type="FunFam" id="3.40.50.300:FF:001129">
    <property type="entry name" value="ras-related protein Rab-44 isoform X2"/>
    <property type="match status" value="1"/>
</dbReference>
<reference evidence="5" key="1">
    <citation type="submission" date="2015-07" db="EMBL/GenBank/DDBJ databases">
        <title>Adaptation to a free-living lifestyle via gene acquisitions in the diplomonad Trepomonas sp. PC1.</title>
        <authorList>
            <person name="Xu F."/>
            <person name="Jerlstrom-Hultqvist J."/>
            <person name="Kolisko M."/>
            <person name="Simpson A.G.B."/>
            <person name="Roger A.J."/>
            <person name="Svard S.G."/>
            <person name="Andersson J.O."/>
        </authorList>
    </citation>
    <scope>NUCLEOTIDE SEQUENCE</scope>
    <source>
        <strain evidence="5">PC1</strain>
    </source>
</reference>
<evidence type="ECO:0000313" key="5">
    <source>
        <dbReference type="EMBL" id="JAP95209.1"/>
    </source>
</evidence>
<dbReference type="GO" id="GO:0003924">
    <property type="term" value="F:GTPase activity"/>
    <property type="evidence" value="ECO:0007669"/>
    <property type="project" value="InterPro"/>
</dbReference>
<dbReference type="CDD" id="cd00154">
    <property type="entry name" value="Rab"/>
    <property type="match status" value="1"/>
</dbReference>
<dbReference type="Gene3D" id="3.40.50.300">
    <property type="entry name" value="P-loop containing nucleotide triphosphate hydrolases"/>
    <property type="match status" value="1"/>
</dbReference>
<comment type="similarity">
    <text evidence="1">Belongs to the small GTPase superfamily. Rab family.</text>
</comment>
<dbReference type="SUPFAM" id="SSF52540">
    <property type="entry name" value="P-loop containing nucleoside triphosphate hydrolases"/>
    <property type="match status" value="1"/>
</dbReference>
<feature type="non-terminal residue" evidence="5">
    <location>
        <position position="1"/>
    </location>
</feature>
<dbReference type="InterPro" id="IPR001806">
    <property type="entry name" value="Small_GTPase"/>
</dbReference>
<dbReference type="SMART" id="SM00175">
    <property type="entry name" value="RAB"/>
    <property type="match status" value="1"/>
</dbReference>
<sequence length="184" mass="20594">SNVGKSSILIRFVDGTFQEKFTTTIGVDYKIKSIQVKQNDKTKVIKLHIWDTAGQEKFKTITRTYYRGAHGIMIVYDVTNRDSFNSVKNWLTDIATNGNMDVPKILIGAKCDLERGEKGISTEEGQSLAKELGLDFIETSALLNTNIELALETFSKQILNTQSNQKADQSKPLLQIQQVNKGCC</sequence>
<dbReference type="SMART" id="SM00176">
    <property type="entry name" value="RAN"/>
    <property type="match status" value="1"/>
</dbReference>
<protein>
    <submittedName>
        <fullName evidence="5">Rab-like protein</fullName>
    </submittedName>
</protein>
<dbReference type="SMART" id="SM00174">
    <property type="entry name" value="RHO"/>
    <property type="match status" value="1"/>
</dbReference>
<dbReference type="PROSITE" id="PS51421">
    <property type="entry name" value="RAS"/>
    <property type="match status" value="1"/>
</dbReference>